<keyword evidence="8" id="KW-1185">Reference proteome</keyword>
<feature type="transmembrane region" description="Helical" evidence="5">
    <location>
        <begin position="38"/>
        <end position="61"/>
    </location>
</feature>
<dbReference type="EMBL" id="KE524842">
    <property type="protein sequence ID" value="KFB37455.1"/>
    <property type="molecule type" value="Genomic_DNA"/>
</dbReference>
<name>A0A084VHL1_ANOSI</name>
<evidence type="ECO:0000256" key="5">
    <source>
        <dbReference type="SAM" id="Phobius"/>
    </source>
</evidence>
<evidence type="ECO:0000313" key="8">
    <source>
        <dbReference type="Proteomes" id="UP000030765"/>
    </source>
</evidence>
<accession>A0A084VHL1</accession>
<evidence type="ECO:0000256" key="3">
    <source>
        <dbReference type="ARBA" id="ARBA00022989"/>
    </source>
</evidence>
<evidence type="ECO:0000313" key="7">
    <source>
        <dbReference type="EnsemblMetazoa" id="ASIC004591-PA"/>
    </source>
</evidence>
<feature type="transmembrane region" description="Helical" evidence="5">
    <location>
        <begin position="110"/>
        <end position="132"/>
    </location>
</feature>
<evidence type="ECO:0000313" key="6">
    <source>
        <dbReference type="EMBL" id="KFB37455.1"/>
    </source>
</evidence>
<evidence type="ECO:0000256" key="4">
    <source>
        <dbReference type="ARBA" id="ARBA00023136"/>
    </source>
</evidence>
<dbReference type="EnsemblMetazoa" id="ASIC004591-RA">
    <property type="protein sequence ID" value="ASIC004591-PA"/>
    <property type="gene ID" value="ASIC004591"/>
</dbReference>
<sequence length="137" mass="15183">MDTNGSMYSDESLSPTNVTAADQCTTKLPTVQEYLDGLNYPIALIIVSTVILSIATISIFFKNAYHILHRTPKQFKTKSVLLLTIYPLITLFSVVSIAVPRAFFLCDTVMHVYFMVCAYVFFGLVGNGGWLVPVGVY</sequence>
<dbReference type="Proteomes" id="UP000030765">
    <property type="component" value="Unassembled WGS sequence"/>
</dbReference>
<organism evidence="7 8">
    <name type="scientific">Anopheles sinensis</name>
    <name type="common">Mosquito</name>
    <dbReference type="NCBI Taxonomy" id="74873"/>
    <lineage>
        <taxon>Eukaryota</taxon>
        <taxon>Metazoa</taxon>
        <taxon>Ecdysozoa</taxon>
        <taxon>Arthropoda</taxon>
        <taxon>Hexapoda</taxon>
        <taxon>Insecta</taxon>
        <taxon>Pterygota</taxon>
        <taxon>Neoptera</taxon>
        <taxon>Endopterygota</taxon>
        <taxon>Diptera</taxon>
        <taxon>Nematocera</taxon>
        <taxon>Culicoidea</taxon>
        <taxon>Culicidae</taxon>
        <taxon>Anophelinae</taxon>
        <taxon>Anopheles</taxon>
    </lineage>
</organism>
<keyword evidence="4 5" id="KW-0472">Membrane</keyword>
<evidence type="ECO:0000256" key="2">
    <source>
        <dbReference type="ARBA" id="ARBA00022692"/>
    </source>
</evidence>
<reference evidence="6 8" key="1">
    <citation type="journal article" date="2014" name="BMC Genomics">
        <title>Genome sequence of Anopheles sinensis provides insight into genetics basis of mosquito competence for malaria parasites.</title>
        <authorList>
            <person name="Zhou D."/>
            <person name="Zhang D."/>
            <person name="Ding G."/>
            <person name="Shi L."/>
            <person name="Hou Q."/>
            <person name="Ye Y."/>
            <person name="Xu Y."/>
            <person name="Zhou H."/>
            <person name="Xiong C."/>
            <person name="Li S."/>
            <person name="Yu J."/>
            <person name="Hong S."/>
            <person name="Yu X."/>
            <person name="Zou P."/>
            <person name="Chen C."/>
            <person name="Chang X."/>
            <person name="Wang W."/>
            <person name="Lv Y."/>
            <person name="Sun Y."/>
            <person name="Ma L."/>
            <person name="Shen B."/>
            <person name="Zhu C."/>
        </authorList>
    </citation>
    <scope>NUCLEOTIDE SEQUENCE [LARGE SCALE GENOMIC DNA]</scope>
</reference>
<dbReference type="AlphaFoldDB" id="A0A084VHL1"/>
<keyword evidence="2 5" id="KW-0812">Transmembrane</keyword>
<comment type="subcellular location">
    <subcellularLocation>
        <location evidence="1">Membrane</location>
        <topology evidence="1">Multi-pass membrane protein</topology>
    </subcellularLocation>
</comment>
<gene>
    <name evidence="6" type="ORF">ZHAS_00004591</name>
</gene>
<dbReference type="VEuPathDB" id="VectorBase:ASIS020771"/>
<dbReference type="EMBL" id="ATLV01013177">
    <property type="status" value="NOT_ANNOTATED_CDS"/>
    <property type="molecule type" value="Genomic_DNA"/>
</dbReference>
<protein>
    <submittedName>
        <fullName evidence="6">AGAP001974-PA-like protein</fullName>
    </submittedName>
</protein>
<keyword evidence="3 5" id="KW-1133">Transmembrane helix</keyword>
<dbReference type="InterPro" id="IPR005178">
    <property type="entry name" value="Ostalpha/TMEM184C"/>
</dbReference>
<proteinExistence type="predicted"/>
<dbReference type="OrthoDB" id="5832279at2759"/>
<evidence type="ECO:0000256" key="1">
    <source>
        <dbReference type="ARBA" id="ARBA00004141"/>
    </source>
</evidence>
<dbReference type="VEuPathDB" id="VectorBase:ASIC004591"/>
<dbReference type="Pfam" id="PF03619">
    <property type="entry name" value="Solute_trans_a"/>
    <property type="match status" value="1"/>
</dbReference>
<dbReference type="GO" id="GO:0016020">
    <property type="term" value="C:membrane"/>
    <property type="evidence" value="ECO:0007669"/>
    <property type="project" value="UniProtKB-SubCell"/>
</dbReference>
<dbReference type="STRING" id="74873.A0A084VHL1"/>
<reference evidence="7" key="2">
    <citation type="submission" date="2020-05" db="UniProtKB">
        <authorList>
            <consortium name="EnsemblMetazoa"/>
        </authorList>
    </citation>
    <scope>IDENTIFICATION</scope>
</reference>
<feature type="transmembrane region" description="Helical" evidence="5">
    <location>
        <begin position="81"/>
        <end position="104"/>
    </location>
</feature>